<feature type="domain" description="RING-type" evidence="6">
    <location>
        <begin position="58"/>
        <end position="103"/>
    </location>
</feature>
<dbReference type="PROSITE" id="PS50119">
    <property type="entry name" value="ZF_BBOX"/>
    <property type="match status" value="1"/>
</dbReference>
<feature type="region of interest" description="Disordered" evidence="5">
    <location>
        <begin position="344"/>
        <end position="363"/>
    </location>
</feature>
<dbReference type="Proteomes" id="UP000785679">
    <property type="component" value="Unassembled WGS sequence"/>
</dbReference>
<evidence type="ECO:0000256" key="1">
    <source>
        <dbReference type="ARBA" id="ARBA00022723"/>
    </source>
</evidence>
<evidence type="ECO:0000259" key="7">
    <source>
        <dbReference type="PROSITE" id="PS50119"/>
    </source>
</evidence>
<feature type="domain" description="B box-type" evidence="7">
    <location>
        <begin position="146"/>
        <end position="179"/>
    </location>
</feature>
<accession>A0A8J8T1Z0</accession>
<evidence type="ECO:0000256" key="3">
    <source>
        <dbReference type="ARBA" id="ARBA00022833"/>
    </source>
</evidence>
<dbReference type="PANTHER" id="PTHR22791:SF6">
    <property type="entry name" value="RING-TYPE DOMAIN-CONTAINING PROTEIN"/>
    <property type="match status" value="1"/>
</dbReference>
<evidence type="ECO:0000259" key="6">
    <source>
        <dbReference type="PROSITE" id="PS50089"/>
    </source>
</evidence>
<evidence type="ECO:0000313" key="9">
    <source>
        <dbReference type="Proteomes" id="UP000785679"/>
    </source>
</evidence>
<dbReference type="GO" id="GO:0008270">
    <property type="term" value="F:zinc ion binding"/>
    <property type="evidence" value="ECO:0007669"/>
    <property type="project" value="UniProtKB-KW"/>
</dbReference>
<dbReference type="OrthoDB" id="308468at2759"/>
<name>A0A8J8T1Z0_HALGN</name>
<dbReference type="SMART" id="SM00184">
    <property type="entry name" value="RING"/>
    <property type="match status" value="1"/>
</dbReference>
<evidence type="ECO:0000256" key="2">
    <source>
        <dbReference type="ARBA" id="ARBA00022771"/>
    </source>
</evidence>
<keyword evidence="2 4" id="KW-0863">Zinc-finger</keyword>
<dbReference type="InterPro" id="IPR001841">
    <property type="entry name" value="Znf_RING"/>
</dbReference>
<keyword evidence="9" id="KW-1185">Reference proteome</keyword>
<dbReference type="PROSITE" id="PS00518">
    <property type="entry name" value="ZF_RING_1"/>
    <property type="match status" value="1"/>
</dbReference>
<dbReference type="EMBL" id="RRYP01009211">
    <property type="protein sequence ID" value="TNV79219.1"/>
    <property type="molecule type" value="Genomic_DNA"/>
</dbReference>
<evidence type="ECO:0008006" key="10">
    <source>
        <dbReference type="Google" id="ProtNLM"/>
    </source>
</evidence>
<evidence type="ECO:0000256" key="4">
    <source>
        <dbReference type="PROSITE-ProRule" id="PRU00024"/>
    </source>
</evidence>
<evidence type="ECO:0000256" key="5">
    <source>
        <dbReference type="SAM" id="MobiDB-lite"/>
    </source>
</evidence>
<protein>
    <recommendedName>
        <fullName evidence="10">RING-type domain-containing protein</fullName>
    </recommendedName>
</protein>
<dbReference type="PANTHER" id="PTHR22791">
    <property type="entry name" value="RING-TYPE DOMAIN-CONTAINING PROTEIN"/>
    <property type="match status" value="1"/>
</dbReference>
<dbReference type="PROSITE" id="PS50089">
    <property type="entry name" value="ZF_RING_2"/>
    <property type="match status" value="1"/>
</dbReference>
<dbReference type="InterPro" id="IPR017907">
    <property type="entry name" value="Znf_RING_CS"/>
</dbReference>
<dbReference type="InterPro" id="IPR051435">
    <property type="entry name" value="RING_finger_E3_ubiq-ligases"/>
</dbReference>
<keyword evidence="3" id="KW-0862">Zinc</keyword>
<dbReference type="InterPro" id="IPR000315">
    <property type="entry name" value="Znf_B-box"/>
</dbReference>
<keyword evidence="1" id="KW-0479">Metal-binding</keyword>
<dbReference type="Pfam" id="PF13445">
    <property type="entry name" value="zf-RING_UBOX"/>
    <property type="match status" value="1"/>
</dbReference>
<gene>
    <name evidence="8" type="ORF">FGO68_gene3498</name>
</gene>
<comment type="caution">
    <text evidence="8">The sequence shown here is derived from an EMBL/GenBank/DDBJ whole genome shotgun (WGS) entry which is preliminary data.</text>
</comment>
<dbReference type="Gene3D" id="3.30.40.10">
    <property type="entry name" value="Zinc/RING finger domain, C3HC4 (zinc finger)"/>
    <property type="match status" value="1"/>
</dbReference>
<dbReference type="GO" id="GO:0061630">
    <property type="term" value="F:ubiquitin protein ligase activity"/>
    <property type="evidence" value="ECO:0007669"/>
    <property type="project" value="TreeGrafter"/>
</dbReference>
<reference evidence="8" key="1">
    <citation type="submission" date="2019-06" db="EMBL/GenBank/DDBJ databases">
        <authorList>
            <person name="Zheng W."/>
        </authorList>
    </citation>
    <scope>NUCLEOTIDE SEQUENCE</scope>
    <source>
        <strain evidence="8">QDHG01</strain>
    </source>
</reference>
<dbReference type="GO" id="GO:0016567">
    <property type="term" value="P:protein ubiquitination"/>
    <property type="evidence" value="ECO:0007669"/>
    <property type="project" value="TreeGrafter"/>
</dbReference>
<organism evidence="8 9">
    <name type="scientific">Halteria grandinella</name>
    <dbReference type="NCBI Taxonomy" id="5974"/>
    <lineage>
        <taxon>Eukaryota</taxon>
        <taxon>Sar</taxon>
        <taxon>Alveolata</taxon>
        <taxon>Ciliophora</taxon>
        <taxon>Intramacronucleata</taxon>
        <taxon>Spirotrichea</taxon>
        <taxon>Stichotrichia</taxon>
        <taxon>Sporadotrichida</taxon>
        <taxon>Halteriidae</taxon>
        <taxon>Halteria</taxon>
    </lineage>
</organism>
<dbReference type="InterPro" id="IPR013083">
    <property type="entry name" value="Znf_RING/FYVE/PHD"/>
</dbReference>
<dbReference type="InterPro" id="IPR027370">
    <property type="entry name" value="Znf-RING_euk"/>
</dbReference>
<evidence type="ECO:0000313" key="8">
    <source>
        <dbReference type="EMBL" id="TNV79219.1"/>
    </source>
</evidence>
<dbReference type="SUPFAM" id="SSF57850">
    <property type="entry name" value="RING/U-box"/>
    <property type="match status" value="1"/>
</dbReference>
<dbReference type="SUPFAM" id="SSF57845">
    <property type="entry name" value="B-box zinc-binding domain"/>
    <property type="match status" value="1"/>
</dbReference>
<sequence length="363" mass="42076">MQIKQGLQYCLNFKFALMEKVVKKELNFERQPPRAVPISGEAQAQIYADYKSRKLDFCHFCGETYNVGARIPRILVHCGHTFCTECLSTTLFRNFRVRCPICRKLVKNLETPERLPLNINILYEVVERDPLLSEIDFDEENNPEGLEDKLCQPHNERIMHFYCSNHRTIFCRECIQLDHTDEKCFVVDLYEIEKMRKLQGQNIASNKGQLAKRKDGATVSCVVVETYKPFQAGEKKKAKQVTKPNLTKKEDIFDQGVIPHHPHKYDYEGNEALLTDEARTANDEDLLQKQGQQMYLEDEGGQEYGSDQEEEGEFVPHGLAYSKGHQMIDEMELMAYRQQLLRSQAEAAKQGASMHFNDEESDY</sequence>
<proteinExistence type="predicted"/>
<dbReference type="AlphaFoldDB" id="A0A8J8T1Z0"/>